<gene>
    <name evidence="2" type="ORF">F511_27657</name>
</gene>
<evidence type="ECO:0000313" key="2">
    <source>
        <dbReference type="EMBL" id="KZV19982.1"/>
    </source>
</evidence>
<reference evidence="2 3" key="1">
    <citation type="journal article" date="2015" name="Proc. Natl. Acad. Sci. U.S.A.">
        <title>The resurrection genome of Boea hygrometrica: A blueprint for survival of dehydration.</title>
        <authorList>
            <person name="Xiao L."/>
            <person name="Yang G."/>
            <person name="Zhang L."/>
            <person name="Yang X."/>
            <person name="Zhao S."/>
            <person name="Ji Z."/>
            <person name="Zhou Q."/>
            <person name="Hu M."/>
            <person name="Wang Y."/>
            <person name="Chen M."/>
            <person name="Xu Y."/>
            <person name="Jin H."/>
            <person name="Xiao X."/>
            <person name="Hu G."/>
            <person name="Bao F."/>
            <person name="Hu Y."/>
            <person name="Wan P."/>
            <person name="Li L."/>
            <person name="Deng X."/>
            <person name="Kuang T."/>
            <person name="Xiang C."/>
            <person name="Zhu J.K."/>
            <person name="Oliver M.J."/>
            <person name="He Y."/>
        </authorList>
    </citation>
    <scope>NUCLEOTIDE SEQUENCE [LARGE SCALE GENOMIC DNA]</scope>
    <source>
        <strain evidence="3">cv. XS01</strain>
    </source>
</reference>
<name>A0A2Z7AFY0_9LAMI</name>
<protein>
    <recommendedName>
        <fullName evidence="4">Splicing factor 3B subunit 1-like</fullName>
    </recommendedName>
</protein>
<proteinExistence type="predicted"/>
<dbReference type="EMBL" id="KV016238">
    <property type="protein sequence ID" value="KZV19982.1"/>
    <property type="molecule type" value="Genomic_DNA"/>
</dbReference>
<evidence type="ECO:0008006" key="4">
    <source>
        <dbReference type="Google" id="ProtNLM"/>
    </source>
</evidence>
<evidence type="ECO:0000313" key="3">
    <source>
        <dbReference type="Proteomes" id="UP000250235"/>
    </source>
</evidence>
<feature type="region of interest" description="Disordered" evidence="1">
    <location>
        <begin position="275"/>
        <end position="296"/>
    </location>
</feature>
<organism evidence="2 3">
    <name type="scientific">Dorcoceras hygrometricum</name>
    <dbReference type="NCBI Taxonomy" id="472368"/>
    <lineage>
        <taxon>Eukaryota</taxon>
        <taxon>Viridiplantae</taxon>
        <taxon>Streptophyta</taxon>
        <taxon>Embryophyta</taxon>
        <taxon>Tracheophyta</taxon>
        <taxon>Spermatophyta</taxon>
        <taxon>Magnoliopsida</taxon>
        <taxon>eudicotyledons</taxon>
        <taxon>Gunneridae</taxon>
        <taxon>Pentapetalae</taxon>
        <taxon>asterids</taxon>
        <taxon>lamiids</taxon>
        <taxon>Lamiales</taxon>
        <taxon>Gesneriaceae</taxon>
        <taxon>Didymocarpoideae</taxon>
        <taxon>Trichosporeae</taxon>
        <taxon>Loxocarpinae</taxon>
        <taxon>Dorcoceras</taxon>
    </lineage>
</organism>
<sequence length="485" mass="53170">MAYSLINYARQIYFDSAYGMNYEGMVQMFKALESSGLRGFLGCSSAIFKAALVEFFQNYSVRDGKVVSAVQGKAVEITEEVFAGTFELPMEGLTDMTDVPKDLAFDARSAFSISGYGDPCFKSSPRVCGANLYFVEGCTRPGFGESKEFPPLKILNAKTVGTYVAKNENIAVEEVVDEPVVKKATPKKRLAPAVGELVAKKKRTTVGRAAPAEKDLTMIPVVQEPISIVPAATPKSHRRRAPKRKLTLQKGSDDEIVDNIVHQVIADTTEIETGEPDVEEPVVTETTKTATVETESRIDVSSITNYDEEPVVGTEEEKEAEKEKEIEPVATEGMSLDKFTDSKGIEPLSKVLARTDKSTSNEESMPIDDLLAMIPADMMLPSVTAEDPTKIIFGLGIEIPGVNEGDWYKASLPQIATTDKAPLVEKDTIKGHPAREMFSLICVDIECLVQIREQVIEEIVSFFPSFGLRRLAVLRPLSDISAKEE</sequence>
<accession>A0A2Z7AFY0</accession>
<feature type="compositionally biased region" description="Low complexity" evidence="1">
    <location>
        <begin position="283"/>
        <end position="293"/>
    </location>
</feature>
<dbReference type="AlphaFoldDB" id="A0A2Z7AFY0"/>
<keyword evidence="3" id="KW-1185">Reference proteome</keyword>
<dbReference type="Proteomes" id="UP000250235">
    <property type="component" value="Unassembled WGS sequence"/>
</dbReference>
<evidence type="ECO:0000256" key="1">
    <source>
        <dbReference type="SAM" id="MobiDB-lite"/>
    </source>
</evidence>